<dbReference type="RefSeq" id="WP_344546434.1">
    <property type="nucleotide sequence ID" value="NZ_BAAATD010000010.1"/>
</dbReference>
<evidence type="ECO:0000313" key="5">
    <source>
        <dbReference type="EMBL" id="GAA2621298.1"/>
    </source>
</evidence>
<evidence type="ECO:0000256" key="2">
    <source>
        <dbReference type="ARBA" id="ARBA00022729"/>
    </source>
</evidence>
<comment type="caution">
    <text evidence="5">The sequence shown here is derived from an EMBL/GenBank/DDBJ whole genome shotgun (WGS) entry which is preliminary data.</text>
</comment>
<evidence type="ECO:0000259" key="4">
    <source>
        <dbReference type="Pfam" id="PF13458"/>
    </source>
</evidence>
<keyword evidence="6" id="KW-1185">Reference proteome</keyword>
<keyword evidence="3" id="KW-1133">Transmembrane helix</keyword>
<keyword evidence="2" id="KW-0732">Signal</keyword>
<keyword evidence="3" id="KW-0812">Transmembrane</keyword>
<dbReference type="Gene3D" id="3.40.50.2300">
    <property type="match status" value="2"/>
</dbReference>
<dbReference type="EMBL" id="BAAATD010000010">
    <property type="protein sequence ID" value="GAA2621298.1"/>
    <property type="molecule type" value="Genomic_DNA"/>
</dbReference>
<evidence type="ECO:0000256" key="1">
    <source>
        <dbReference type="ARBA" id="ARBA00010062"/>
    </source>
</evidence>
<evidence type="ECO:0000256" key="3">
    <source>
        <dbReference type="SAM" id="Phobius"/>
    </source>
</evidence>
<dbReference type="InterPro" id="IPR028081">
    <property type="entry name" value="Leu-bd"/>
</dbReference>
<keyword evidence="3" id="KW-0472">Membrane</keyword>
<dbReference type="Proteomes" id="UP001501509">
    <property type="component" value="Unassembled WGS sequence"/>
</dbReference>
<proteinExistence type="inferred from homology"/>
<evidence type="ECO:0000313" key="6">
    <source>
        <dbReference type="Proteomes" id="UP001501509"/>
    </source>
</evidence>
<feature type="transmembrane region" description="Helical" evidence="3">
    <location>
        <begin position="17"/>
        <end position="38"/>
    </location>
</feature>
<gene>
    <name evidence="5" type="ORF">GCM10010411_66480</name>
</gene>
<dbReference type="InterPro" id="IPR028082">
    <property type="entry name" value="Peripla_BP_I"/>
</dbReference>
<protein>
    <submittedName>
        <fullName evidence="5">Branched-chain amino acid ABC transporter substrate-binding protein</fullName>
    </submittedName>
</protein>
<dbReference type="PANTHER" id="PTHR30483:SF6">
    <property type="entry name" value="PERIPLASMIC BINDING PROTEIN OF ABC TRANSPORTER FOR NATURAL AMINO ACIDS"/>
    <property type="match status" value="1"/>
</dbReference>
<feature type="domain" description="Leucine-binding protein" evidence="4">
    <location>
        <begin position="51"/>
        <end position="393"/>
    </location>
</feature>
<dbReference type="CDD" id="cd06342">
    <property type="entry name" value="PBP1_ABC_LIVBP-like"/>
    <property type="match status" value="1"/>
</dbReference>
<accession>A0ABN3QAP3</accession>
<dbReference type="InterPro" id="IPR051010">
    <property type="entry name" value="BCAA_transport"/>
</dbReference>
<sequence>MATPTTAGGRSSRRSRLIFGIGLPVALAAVGTTVVVLVRSGEAGDDFPGTARIGVMGPMSGKFQSSRGTALWAGAQLAVAEYNSANPPGRAELVRLDTKNADPQEGTRQAREAVRLGVDAVVGPMMSGESQQAVEILAPQKIPSVSPTHDNYGLSGDHRKYWFTMRPDFEKPADDLARLVVRQRETEKVVVVDDGLAPTADVFEAGVKAGGKSVRRVRIPVPPDDEKHDFRPAAKQLKDADAIYYGGVGDRTVRLIREARAAGFTGRFYLGDGSLNSWFLKEAANGEAEGSVLICSCVRFTGAAAVPLPPRLADFASRYAKANGGKEPADDVPEAYDSTWAILHAVKDGKRTGEQISDYLIGMSRPGATQRIRFDAHGLLLDSVSYAYQVKGGRFVFLGDSTAALR</sequence>
<dbReference type="PANTHER" id="PTHR30483">
    <property type="entry name" value="LEUCINE-SPECIFIC-BINDING PROTEIN"/>
    <property type="match status" value="1"/>
</dbReference>
<dbReference type="Pfam" id="PF13458">
    <property type="entry name" value="Peripla_BP_6"/>
    <property type="match status" value="1"/>
</dbReference>
<dbReference type="SUPFAM" id="SSF53822">
    <property type="entry name" value="Periplasmic binding protein-like I"/>
    <property type="match status" value="1"/>
</dbReference>
<name>A0ABN3QAP3_9ACTN</name>
<comment type="similarity">
    <text evidence="1">Belongs to the leucine-binding protein family.</text>
</comment>
<reference evidence="5 6" key="1">
    <citation type="journal article" date="2019" name="Int. J. Syst. Evol. Microbiol.">
        <title>The Global Catalogue of Microorganisms (GCM) 10K type strain sequencing project: providing services to taxonomists for standard genome sequencing and annotation.</title>
        <authorList>
            <consortium name="The Broad Institute Genomics Platform"/>
            <consortium name="The Broad Institute Genome Sequencing Center for Infectious Disease"/>
            <person name="Wu L."/>
            <person name="Ma J."/>
        </authorList>
    </citation>
    <scope>NUCLEOTIDE SEQUENCE [LARGE SCALE GENOMIC DNA]</scope>
    <source>
        <strain evidence="5 6">JCM 6833</strain>
    </source>
</reference>
<organism evidence="5 6">
    <name type="scientific">Actinomadura fulvescens</name>
    <dbReference type="NCBI Taxonomy" id="46160"/>
    <lineage>
        <taxon>Bacteria</taxon>
        <taxon>Bacillati</taxon>
        <taxon>Actinomycetota</taxon>
        <taxon>Actinomycetes</taxon>
        <taxon>Streptosporangiales</taxon>
        <taxon>Thermomonosporaceae</taxon>
        <taxon>Actinomadura</taxon>
    </lineage>
</organism>